<evidence type="ECO:0000256" key="12">
    <source>
        <dbReference type="ARBA" id="ARBA00031200"/>
    </source>
</evidence>
<feature type="binding site" evidence="14">
    <location>
        <begin position="33"/>
        <end position="37"/>
    </location>
    <ligand>
        <name>GTP</name>
        <dbReference type="ChEBI" id="CHEBI:37565"/>
        <label>1</label>
    </ligand>
</feature>
<feature type="binding site" evidence="14">
    <location>
        <begin position="8"/>
        <end position="15"/>
    </location>
    <ligand>
        <name>GTP</name>
        <dbReference type="ChEBI" id="CHEBI:37565"/>
        <label>1</label>
    </ligand>
</feature>
<evidence type="ECO:0000256" key="5">
    <source>
        <dbReference type="ARBA" id="ARBA00022692"/>
    </source>
</evidence>
<name>O27414_METTH</name>
<keyword evidence="3" id="KW-1003">Cell membrane</keyword>
<evidence type="ECO:0000256" key="16">
    <source>
        <dbReference type="SAM" id="Phobius"/>
    </source>
</evidence>
<keyword evidence="4" id="KW-0410">Iron transport</keyword>
<protein>
    <recommendedName>
        <fullName evidence="12 13">Ferrous iron transport protein B</fullName>
    </recommendedName>
</protein>
<evidence type="ECO:0000256" key="11">
    <source>
        <dbReference type="ARBA" id="ARBA00023136"/>
    </source>
</evidence>
<feature type="transmembrane region" description="Helical" evidence="16">
    <location>
        <begin position="439"/>
        <end position="461"/>
    </location>
</feature>
<keyword evidence="11 16" id="KW-0472">Membrane</keyword>
<evidence type="ECO:0000256" key="1">
    <source>
        <dbReference type="ARBA" id="ARBA00004651"/>
    </source>
</evidence>
<dbReference type="PATRIC" id="fig|187420.15.peg.1326"/>
<dbReference type="EnsemblBacteria" id="AAB85838">
    <property type="protein sequence ID" value="AAB85838"/>
    <property type="gene ID" value="MTH_1361"/>
</dbReference>
<keyword evidence="7 16" id="KW-1133">Transmembrane helix</keyword>
<dbReference type="SUPFAM" id="SSF52540">
    <property type="entry name" value="P-loop containing nucleoside triphosphate hydrolases"/>
    <property type="match status" value="1"/>
</dbReference>
<feature type="binding site" evidence="15">
    <location>
        <position position="22"/>
    </location>
    <ligand>
        <name>Mg(2+)</name>
        <dbReference type="ChEBI" id="CHEBI:18420"/>
        <label>1</label>
    </ligand>
</feature>
<dbReference type="NCBIfam" id="TIGR00437">
    <property type="entry name" value="feoB"/>
    <property type="match status" value="1"/>
</dbReference>
<dbReference type="Gene3D" id="3.40.50.300">
    <property type="entry name" value="P-loop containing nucleotide triphosphate hydrolases"/>
    <property type="match status" value="1"/>
</dbReference>
<dbReference type="PRINTS" id="PR00326">
    <property type="entry name" value="GTP1OBG"/>
</dbReference>
<keyword evidence="8" id="KW-0408">Iron</keyword>
<evidence type="ECO:0000256" key="14">
    <source>
        <dbReference type="PIRSR" id="PIRSR603373-1"/>
    </source>
</evidence>
<dbReference type="GO" id="GO:0015093">
    <property type="term" value="F:ferrous iron transmembrane transporter activity"/>
    <property type="evidence" value="ECO:0007669"/>
    <property type="project" value="UniProtKB-UniRule"/>
</dbReference>
<evidence type="ECO:0000256" key="6">
    <source>
        <dbReference type="ARBA" id="ARBA00022741"/>
    </source>
</evidence>
<sequence length="661" mass="72707">MLRIALAGNPNVGKSTLFNNLTGLNQHVGNWPGKTVEKKTGYLNFRENDIEITDLPGTYSLTAGSPEEEVVVDYLLDERPDLIISVVDASNLERNLYLTLQILEFGLNTIIAVNLNRESERKGYRLDEKRLEELLGVPVIKVEAIEGNQDELLEAAIRQVNSNPPQIRYEFLRSDAIKEFRELLEDVEADFPAEWIIIKLLEGDKRVASMVGEDLIKEFERIRRILEEEHSADADILVSDARYGLIEGLLERSLTRPSLDRVTVSELIDRAVLNRYLGLPILLGVMWLIFQLTFTAGAPLTELIDAGVSHLAGAVQGALGDSAAGSLLADGVIGGVGSVLVFTPNIFILFLLLTFLEDSGYLARAAFVMDRVMNSVAGLSGRSFIPMMLGFGCCVPGVMATRTIGSERERILTSLMIPFMSCSARLPVYVLFTSALFPLIYQGWVIFFLYILGIAVAIITARLLGEVVMGEGFLFLMELPPYRLPRPRTLLIHTYHRGIQFIKKAGTIIFAGSVIIWFLSGFPGGNVSSSILGTLGSIMAPIFHPLGFGDWQSAVAILSGFAAKELVISTFGTVHGAANIAASIQGAFTPLEALSFMVFVLLYTPCLATLILYKEGVRQEVGPLLTVILSVRGLDSLLHHIHCRHPTRLLSPGIHQLTIWR</sequence>
<dbReference type="InterPro" id="IPR030389">
    <property type="entry name" value="G_FEOB_dom"/>
</dbReference>
<dbReference type="InParanoid" id="O27414"/>
<feature type="transmembrane region" description="Helical" evidence="16">
    <location>
        <begin position="593"/>
        <end position="613"/>
    </location>
</feature>
<dbReference type="InterPro" id="IPR027417">
    <property type="entry name" value="P-loop_NTPase"/>
</dbReference>
<dbReference type="Pfam" id="PF07670">
    <property type="entry name" value="Gate"/>
    <property type="match status" value="2"/>
</dbReference>
<dbReference type="EMBL" id="AE000666">
    <property type="protein sequence ID" value="AAB85838.1"/>
    <property type="molecule type" value="Genomic_DNA"/>
</dbReference>
<feature type="transmembrane region" description="Helical" evidence="16">
    <location>
        <begin position="376"/>
        <end position="399"/>
    </location>
</feature>
<keyword evidence="6 14" id="KW-0547">Nucleotide-binding</keyword>
<evidence type="ECO:0000256" key="15">
    <source>
        <dbReference type="PIRSR" id="PIRSR603373-2"/>
    </source>
</evidence>
<feature type="transmembrane region" description="Helical" evidence="16">
    <location>
        <begin position="332"/>
        <end position="356"/>
    </location>
</feature>
<feature type="binding site" evidence="15">
    <location>
        <position position="23"/>
    </location>
    <ligand>
        <name>Mg(2+)</name>
        <dbReference type="ChEBI" id="CHEBI:18420"/>
        <label>2</label>
    </ligand>
</feature>
<feature type="binding site" evidence="15">
    <location>
        <position position="19"/>
    </location>
    <ligand>
        <name>Mg(2+)</name>
        <dbReference type="ChEBI" id="CHEBI:18420"/>
        <label>2</label>
    </ligand>
</feature>
<dbReference type="InterPro" id="IPR041069">
    <property type="entry name" value="FeoB_Cyto"/>
</dbReference>
<dbReference type="InterPro" id="IPR003373">
    <property type="entry name" value="Fe2_transport_prot-B"/>
</dbReference>
<dbReference type="Gene3D" id="1.10.287.1770">
    <property type="match status" value="1"/>
</dbReference>
<keyword evidence="9" id="KW-0406">Ion transport</keyword>
<dbReference type="GeneID" id="1471078"/>
<evidence type="ECO:0000313" key="19">
    <source>
        <dbReference type="Proteomes" id="UP000005223"/>
    </source>
</evidence>
<dbReference type="HOGENOM" id="CLU_013350_3_0_2"/>
<dbReference type="AlphaFoldDB" id="O27414"/>
<evidence type="ECO:0000256" key="10">
    <source>
        <dbReference type="ARBA" id="ARBA00023134"/>
    </source>
</evidence>
<evidence type="ECO:0000259" key="17">
    <source>
        <dbReference type="PROSITE" id="PS51711"/>
    </source>
</evidence>
<dbReference type="PANTHER" id="PTHR43185:SF1">
    <property type="entry name" value="FE(2+) TRANSPORTER FEOB"/>
    <property type="match status" value="1"/>
</dbReference>
<dbReference type="RefSeq" id="WP_010876973.1">
    <property type="nucleotide sequence ID" value="NC_000916.1"/>
</dbReference>
<dbReference type="STRING" id="187420.MTH_1361"/>
<feature type="transmembrane region" description="Helical" evidence="16">
    <location>
        <begin position="505"/>
        <end position="522"/>
    </location>
</feature>
<reference evidence="18 19" key="1">
    <citation type="journal article" date="1997" name="J. Bacteriol.">
        <title>Complete genome sequence of Methanobacterium thermoautotrophicum deltaH: functional analysis and comparative genomics.</title>
        <authorList>
            <person name="Smith D.R."/>
            <person name="Doucette-Stamm L.A."/>
            <person name="Deloughery C."/>
            <person name="Lee H.-M."/>
            <person name="Dubois J."/>
            <person name="Aldredge T."/>
            <person name="Bashirzadeh R."/>
            <person name="Blakely D."/>
            <person name="Cook R."/>
            <person name="Gilbert K."/>
            <person name="Harrison D."/>
            <person name="Hoang L."/>
            <person name="Keagle P."/>
            <person name="Lumm W."/>
            <person name="Pothier B."/>
            <person name="Qiu D."/>
            <person name="Spadafora R."/>
            <person name="Vicare R."/>
            <person name="Wang Y."/>
            <person name="Wierzbowski J."/>
            <person name="Gibson R."/>
            <person name="Jiwani N."/>
            <person name="Caruso A."/>
            <person name="Bush D."/>
            <person name="Safer H."/>
            <person name="Patwell D."/>
            <person name="Prabhakar S."/>
            <person name="McDougall S."/>
            <person name="Shimer G."/>
            <person name="Goyal A."/>
            <person name="Pietrovski S."/>
            <person name="Church G.M."/>
            <person name="Daniels C.J."/>
            <person name="Mao J.-i."/>
            <person name="Rice P."/>
            <person name="Nolling J."/>
            <person name="Reeve J.N."/>
        </authorList>
    </citation>
    <scope>NUCLEOTIDE SEQUENCE [LARGE SCALE GENOMIC DNA]</scope>
    <source>
        <strain evidence="19">ATCC 29096 / DSM 1053 / JCM 10044 / NBRC 100330 / Delta H</strain>
    </source>
</reference>
<proteinExistence type="predicted"/>
<dbReference type="GO" id="GO:0005525">
    <property type="term" value="F:GTP binding"/>
    <property type="evidence" value="ECO:0007669"/>
    <property type="project" value="UniProtKB-KW"/>
</dbReference>
<keyword evidence="15" id="KW-0479">Metal-binding</keyword>
<dbReference type="Pfam" id="PF17910">
    <property type="entry name" value="FeoB_Cyto"/>
    <property type="match status" value="1"/>
</dbReference>
<feature type="transmembrane region" description="Helical" evidence="16">
    <location>
        <begin position="411"/>
        <end position="432"/>
    </location>
</feature>
<dbReference type="Proteomes" id="UP000005223">
    <property type="component" value="Chromosome"/>
</dbReference>
<keyword evidence="5 16" id="KW-0812">Transmembrane</keyword>
<dbReference type="InterPro" id="IPR050860">
    <property type="entry name" value="FeoB_GTPase"/>
</dbReference>
<evidence type="ECO:0000256" key="2">
    <source>
        <dbReference type="ARBA" id="ARBA00022448"/>
    </source>
</evidence>
<dbReference type="InterPro" id="IPR011642">
    <property type="entry name" value="Gate_dom"/>
</dbReference>
<dbReference type="PIR" id="A69048">
    <property type="entry name" value="A69048"/>
</dbReference>
<dbReference type="PROSITE" id="PS51711">
    <property type="entry name" value="G_FEOB"/>
    <property type="match status" value="1"/>
</dbReference>
<evidence type="ECO:0000256" key="9">
    <source>
        <dbReference type="ARBA" id="ARBA00023065"/>
    </source>
</evidence>
<evidence type="ECO:0000256" key="8">
    <source>
        <dbReference type="ARBA" id="ARBA00023004"/>
    </source>
</evidence>
<evidence type="ECO:0000256" key="3">
    <source>
        <dbReference type="ARBA" id="ARBA00022475"/>
    </source>
</evidence>
<feature type="binding site" evidence="14">
    <location>
        <begin position="54"/>
        <end position="57"/>
    </location>
    <ligand>
        <name>GTP</name>
        <dbReference type="ChEBI" id="CHEBI:37565"/>
        <label>1</label>
    </ligand>
</feature>
<keyword evidence="10 14" id="KW-0342">GTP-binding</keyword>
<organism evidence="18 19">
    <name type="scientific">Methanothermobacter thermautotrophicus (strain ATCC 29096 / DSM 1053 / JCM 10044 / NBRC 100330 / Delta H)</name>
    <name type="common">Methanobacterium thermoautotrophicum</name>
    <dbReference type="NCBI Taxonomy" id="187420"/>
    <lineage>
        <taxon>Archaea</taxon>
        <taxon>Methanobacteriati</taxon>
        <taxon>Methanobacteriota</taxon>
        <taxon>Methanomada group</taxon>
        <taxon>Methanobacteria</taxon>
        <taxon>Methanobacteriales</taxon>
        <taxon>Methanobacteriaceae</taxon>
        <taxon>Methanothermobacter</taxon>
    </lineage>
</organism>
<gene>
    <name evidence="18" type="ordered locus">MTH_1361</name>
</gene>
<dbReference type="GO" id="GO:0005886">
    <property type="term" value="C:plasma membrane"/>
    <property type="evidence" value="ECO:0007669"/>
    <property type="project" value="UniProtKB-SubCell"/>
</dbReference>
<evidence type="ECO:0000256" key="13">
    <source>
        <dbReference type="NCBIfam" id="TIGR00437"/>
    </source>
</evidence>
<dbReference type="InterPro" id="IPR011640">
    <property type="entry name" value="Fe2_transport_prot_B_C"/>
</dbReference>
<keyword evidence="15" id="KW-0460">Magnesium</keyword>
<accession>O27414</accession>
<dbReference type="KEGG" id="mth:MTH_1361"/>
<keyword evidence="2" id="KW-0813">Transport</keyword>
<feature type="transmembrane region" description="Helical" evidence="16">
    <location>
        <begin position="276"/>
        <end position="294"/>
    </location>
</feature>
<keyword evidence="19" id="KW-1185">Reference proteome</keyword>
<dbReference type="InterPro" id="IPR006073">
    <property type="entry name" value="GTP-bd"/>
</dbReference>
<dbReference type="CDD" id="cd01879">
    <property type="entry name" value="FeoB"/>
    <property type="match status" value="1"/>
</dbReference>
<dbReference type="PaxDb" id="187420-MTH_1361"/>
<dbReference type="Pfam" id="PF02421">
    <property type="entry name" value="FeoB_N"/>
    <property type="match status" value="1"/>
</dbReference>
<feature type="domain" description="FeoB-type G" evidence="17">
    <location>
        <begin position="1"/>
        <end position="163"/>
    </location>
</feature>
<evidence type="ECO:0000256" key="7">
    <source>
        <dbReference type="ARBA" id="ARBA00022989"/>
    </source>
</evidence>
<comment type="subcellular location">
    <subcellularLocation>
        <location evidence="1">Cell membrane</location>
        <topology evidence="1">Multi-pass membrane protein</topology>
    </subcellularLocation>
</comment>
<dbReference type="PANTHER" id="PTHR43185">
    <property type="entry name" value="FERROUS IRON TRANSPORT PROTEIN B"/>
    <property type="match status" value="1"/>
</dbReference>
<evidence type="ECO:0000313" key="18">
    <source>
        <dbReference type="EMBL" id="AAB85838.1"/>
    </source>
</evidence>
<dbReference type="GO" id="GO:0046872">
    <property type="term" value="F:metal ion binding"/>
    <property type="evidence" value="ECO:0007669"/>
    <property type="project" value="UniProtKB-KW"/>
</dbReference>
<evidence type="ECO:0000256" key="4">
    <source>
        <dbReference type="ARBA" id="ARBA00022496"/>
    </source>
</evidence>
<dbReference type="Pfam" id="PF07664">
    <property type="entry name" value="FeoB_C"/>
    <property type="match status" value="1"/>
</dbReference>